<feature type="region of interest" description="Disordered" evidence="1">
    <location>
        <begin position="64"/>
        <end position="90"/>
    </location>
</feature>
<evidence type="ECO:0000256" key="1">
    <source>
        <dbReference type="SAM" id="MobiDB-lite"/>
    </source>
</evidence>
<gene>
    <name evidence="2" type="ORF">Pa4123_81840</name>
</gene>
<organism evidence="2 3">
    <name type="scientific">Phytohabitans aurantiacus</name>
    <dbReference type="NCBI Taxonomy" id="3016789"/>
    <lineage>
        <taxon>Bacteria</taxon>
        <taxon>Bacillati</taxon>
        <taxon>Actinomycetota</taxon>
        <taxon>Actinomycetes</taxon>
        <taxon>Micromonosporales</taxon>
        <taxon>Micromonosporaceae</taxon>
    </lineage>
</organism>
<keyword evidence="3" id="KW-1185">Reference proteome</keyword>
<comment type="caution">
    <text evidence="2">The sequence shown here is derived from an EMBL/GenBank/DDBJ whole genome shotgun (WGS) entry which is preliminary data.</text>
</comment>
<sequence length="126" mass="13478">MLILLHVRTSRSLIGVGSGIGVGTMVAVEEQVAGLVASARRDGPYLVVALDGFTVRFLLGDDDPAPTDDAESEVAGATGLSRDGRRGSSNVDLSRYSVRHGYDGCERRARTRLDVTGAFARFDPRR</sequence>
<protein>
    <submittedName>
        <fullName evidence="2">Uncharacterized protein</fullName>
    </submittedName>
</protein>
<proteinExistence type="predicted"/>
<evidence type="ECO:0000313" key="3">
    <source>
        <dbReference type="Proteomes" id="UP001144280"/>
    </source>
</evidence>
<reference evidence="2" key="1">
    <citation type="submission" date="2022-12" db="EMBL/GenBank/DDBJ databases">
        <title>New Phytohabitans aurantiacus sp. RD004123 nov., an actinomycete isolated from soil.</title>
        <authorList>
            <person name="Triningsih D.W."/>
            <person name="Harunari E."/>
            <person name="Igarashi Y."/>
        </authorList>
    </citation>
    <scope>NUCLEOTIDE SEQUENCE</scope>
    <source>
        <strain evidence="2">RD004123</strain>
    </source>
</reference>
<accession>A0ABQ5R8I8</accession>
<evidence type="ECO:0000313" key="2">
    <source>
        <dbReference type="EMBL" id="GLI02906.1"/>
    </source>
</evidence>
<dbReference type="EMBL" id="BSDI01000072">
    <property type="protein sequence ID" value="GLI02906.1"/>
    <property type="molecule type" value="Genomic_DNA"/>
</dbReference>
<name>A0ABQ5R8I8_9ACTN</name>
<dbReference type="Proteomes" id="UP001144280">
    <property type="component" value="Unassembled WGS sequence"/>
</dbReference>